<keyword evidence="1" id="KW-0963">Cytoplasm</keyword>
<name>A0ABQ7S623_9ACAR</name>
<dbReference type="PANTHER" id="PTHR12612">
    <property type="entry name" value="NUCLEAR TRANSPORT FACTOR 2"/>
    <property type="match status" value="1"/>
</dbReference>
<proteinExistence type="predicted"/>
<dbReference type="EMBL" id="JAIFTH010000903">
    <property type="protein sequence ID" value="KAG9508842.1"/>
    <property type="molecule type" value="Genomic_DNA"/>
</dbReference>
<protein>
    <recommendedName>
        <fullName evidence="1">Nuclear transport factor 2</fullName>
        <shortName evidence="1">NTF-2</shortName>
    </recommendedName>
</protein>
<evidence type="ECO:0000259" key="2">
    <source>
        <dbReference type="PROSITE" id="PS50177"/>
    </source>
</evidence>
<evidence type="ECO:0000313" key="3">
    <source>
        <dbReference type="EMBL" id="KAG9508842.1"/>
    </source>
</evidence>
<dbReference type="Pfam" id="PF02136">
    <property type="entry name" value="NTF2"/>
    <property type="match status" value="1"/>
</dbReference>
<evidence type="ECO:0000256" key="1">
    <source>
        <dbReference type="RuleBase" id="RU369002"/>
    </source>
</evidence>
<gene>
    <name evidence="3" type="primary">ran-4</name>
    <name evidence="3" type="ORF">GZH46_02652</name>
</gene>
<dbReference type="InterPro" id="IPR002075">
    <property type="entry name" value="NTF2_dom"/>
</dbReference>
<dbReference type="PROSITE" id="PS50177">
    <property type="entry name" value="NTF2_DOMAIN"/>
    <property type="match status" value="1"/>
</dbReference>
<dbReference type="Gene3D" id="3.10.450.50">
    <property type="match status" value="1"/>
</dbReference>
<feature type="non-terminal residue" evidence="3">
    <location>
        <position position="1"/>
    </location>
</feature>
<comment type="subcellular location">
    <subcellularLocation>
        <location evidence="1">Cytoplasm</location>
    </subcellularLocation>
    <subcellularLocation>
        <location evidence="1">Nucleus</location>
    </subcellularLocation>
</comment>
<dbReference type="SUPFAM" id="SSF54427">
    <property type="entry name" value="NTF2-like"/>
    <property type="match status" value="1"/>
</dbReference>
<accession>A0ABQ7S623</accession>
<dbReference type="InterPro" id="IPR045875">
    <property type="entry name" value="NTF2"/>
</dbReference>
<organism evidence="3 4">
    <name type="scientific">Fragariocoptes setiger</name>
    <dbReference type="NCBI Taxonomy" id="1670756"/>
    <lineage>
        <taxon>Eukaryota</taxon>
        <taxon>Metazoa</taxon>
        <taxon>Ecdysozoa</taxon>
        <taxon>Arthropoda</taxon>
        <taxon>Chelicerata</taxon>
        <taxon>Arachnida</taxon>
        <taxon>Acari</taxon>
        <taxon>Acariformes</taxon>
        <taxon>Trombidiformes</taxon>
        <taxon>Prostigmata</taxon>
        <taxon>Eupodina</taxon>
        <taxon>Eriophyoidea</taxon>
        <taxon>Phytoptidae</taxon>
        <taxon>Fragariocoptes</taxon>
    </lineage>
</organism>
<evidence type="ECO:0000313" key="4">
    <source>
        <dbReference type="Proteomes" id="UP000825002"/>
    </source>
</evidence>
<comment type="caution">
    <text evidence="3">The sequence shown here is derived from an EMBL/GenBank/DDBJ whole genome shotgun (WGS) entry which is preliminary data.</text>
</comment>
<keyword evidence="1" id="KW-0813">Transport</keyword>
<keyword evidence="4" id="KW-1185">Reference proteome</keyword>
<keyword evidence="1" id="KW-0653">Protein transport</keyword>
<dbReference type="CDD" id="cd00780">
    <property type="entry name" value="NTF2"/>
    <property type="match status" value="1"/>
</dbReference>
<feature type="domain" description="NTF2" evidence="2">
    <location>
        <begin position="8"/>
        <end position="125"/>
    </location>
</feature>
<dbReference type="Proteomes" id="UP000825002">
    <property type="component" value="Unassembled WGS sequence"/>
</dbReference>
<dbReference type="InterPro" id="IPR032710">
    <property type="entry name" value="NTF2-like_dom_sf"/>
</dbReference>
<dbReference type="InterPro" id="IPR018222">
    <property type="entry name" value="Nuclear_transport_factor_2_euk"/>
</dbReference>
<reference evidence="3 4" key="1">
    <citation type="submission" date="2020-10" db="EMBL/GenBank/DDBJ databases">
        <authorList>
            <person name="Klimov P.B."/>
            <person name="Dyachkov S.M."/>
            <person name="Chetverikov P.E."/>
        </authorList>
    </citation>
    <scope>NUCLEOTIDE SEQUENCE [LARGE SCALE GENOMIC DNA]</scope>
    <source>
        <strain evidence="3">BMOC 18-1129-001#AD2665</strain>
        <tissue evidence="3">Entire mites</tissue>
    </source>
</reference>
<comment type="function">
    <text evidence="1">Has a role in nuclear-cytoplasmic transport of proteins and mRNAs.</text>
</comment>
<sequence>MDPNFDAIGKTFVTQYYQIFDGPQRADVAAFYGETNSLMTFEGQQIMGKAKIADKIGQLSFQSIKHLITTIDCQPTFDGGVVVMVFGQLKTDDDPPHSFSQVFILKKNPPPSQGGFYVEHDVFRLALLS</sequence>
<keyword evidence="1" id="KW-0539">Nucleus</keyword>